<dbReference type="PANTHER" id="PTHR21049">
    <property type="entry name" value="RIBOPHORIN I"/>
    <property type="match status" value="1"/>
</dbReference>
<evidence type="ECO:0000256" key="6">
    <source>
        <dbReference type="ARBA" id="ARBA00022729"/>
    </source>
</evidence>
<keyword evidence="7 10" id="KW-0256">Endoplasmic reticulum</keyword>
<dbReference type="UniPathway" id="UPA00378"/>
<dbReference type="GO" id="GO:0008250">
    <property type="term" value="C:oligosaccharyltransferase complex"/>
    <property type="evidence" value="ECO:0007669"/>
    <property type="project" value="UniProtKB-UniRule"/>
</dbReference>
<proteinExistence type="inferred from homology"/>
<feature type="transmembrane region" description="Helical" evidence="10">
    <location>
        <begin position="453"/>
        <end position="470"/>
    </location>
</feature>
<comment type="function">
    <text evidence="1 10">Subunit of the oligosaccharyl transferase (OST) complex that catalyzes the initial transfer of a defined glycan (Glc(3)Man(9)GlcNAc(2) in eukaryotes) from the lipid carrier dolichol-pyrophosphate to an asparagine residue within an Asn-X-Ser/Thr consensus motif in nascent polypeptide chains, the first step in protein N-glycosylation. N-glycosylation occurs cotranslationally and the complex associates with the Sec61 complex at the channel-forming translocon complex that mediates protein translocation across the endoplasmic reticulum (ER). All subunits are required for a maximal enzyme activity.</text>
</comment>
<evidence type="ECO:0000256" key="1">
    <source>
        <dbReference type="ARBA" id="ARBA00002791"/>
    </source>
</evidence>
<organism evidence="11 12">
    <name type="scientific">Naumovozyma dairenensis (strain ATCC 10597 / BCRC 20456 / CBS 421 / NBRC 0211 / NRRL Y-12639)</name>
    <name type="common">Saccharomyces dairenensis</name>
    <dbReference type="NCBI Taxonomy" id="1071378"/>
    <lineage>
        <taxon>Eukaryota</taxon>
        <taxon>Fungi</taxon>
        <taxon>Dikarya</taxon>
        <taxon>Ascomycota</taxon>
        <taxon>Saccharomycotina</taxon>
        <taxon>Saccharomycetes</taxon>
        <taxon>Saccharomycetales</taxon>
        <taxon>Saccharomycetaceae</taxon>
        <taxon>Naumovozyma</taxon>
    </lineage>
</organism>
<dbReference type="InterPro" id="IPR007676">
    <property type="entry name" value="Ribophorin_I"/>
</dbReference>
<feature type="chain" id="PRO_5005130868" description="Dolichyl-diphosphooligosaccharide--protein glycosyltransferase subunit 1" evidence="10">
    <location>
        <begin position="23"/>
        <end position="478"/>
    </location>
</feature>
<keyword evidence="9 10" id="KW-0472">Membrane</keyword>
<protein>
    <recommendedName>
        <fullName evidence="10">Dolichyl-diphosphooligosaccharide--protein glycosyltransferase subunit 1</fullName>
    </recommendedName>
</protein>
<dbReference type="RefSeq" id="XP_003669147.1">
    <property type="nucleotide sequence ID" value="XM_003669099.1"/>
</dbReference>
<dbReference type="GeneID" id="11496658"/>
<evidence type="ECO:0000256" key="5">
    <source>
        <dbReference type="ARBA" id="ARBA00022692"/>
    </source>
</evidence>
<evidence type="ECO:0000256" key="3">
    <source>
        <dbReference type="ARBA" id="ARBA00004922"/>
    </source>
</evidence>
<dbReference type="eggNOG" id="KOG2291">
    <property type="taxonomic scope" value="Eukaryota"/>
</dbReference>
<dbReference type="KEGG" id="ndi:NDAI_0C02440"/>
<gene>
    <name evidence="11" type="primary">NDAI0C02440</name>
    <name evidence="11" type="ordered locus">NDAI_0C02440</name>
</gene>
<evidence type="ECO:0000256" key="4">
    <source>
        <dbReference type="ARBA" id="ARBA00008905"/>
    </source>
</evidence>
<evidence type="ECO:0000256" key="2">
    <source>
        <dbReference type="ARBA" id="ARBA00004115"/>
    </source>
</evidence>
<dbReference type="OMA" id="RYEYARE"/>
<dbReference type="STRING" id="1071378.G0W7Z3"/>
<keyword evidence="6 10" id="KW-0732">Signal</keyword>
<comment type="pathway">
    <text evidence="3 10">Protein modification; protein glycosylation.</text>
</comment>
<name>G0W7Z3_NAUDC</name>
<evidence type="ECO:0000256" key="10">
    <source>
        <dbReference type="RuleBase" id="RU361143"/>
    </source>
</evidence>
<dbReference type="GO" id="GO:0018279">
    <property type="term" value="P:protein N-linked glycosylation via asparagine"/>
    <property type="evidence" value="ECO:0007669"/>
    <property type="project" value="EnsemblFungi"/>
</dbReference>
<evidence type="ECO:0000256" key="7">
    <source>
        <dbReference type="ARBA" id="ARBA00022824"/>
    </source>
</evidence>
<evidence type="ECO:0000313" key="11">
    <source>
        <dbReference type="EMBL" id="CCD23904.1"/>
    </source>
</evidence>
<feature type="signal peptide" evidence="10">
    <location>
        <begin position="1"/>
        <end position="22"/>
    </location>
</feature>
<dbReference type="Pfam" id="PF04597">
    <property type="entry name" value="Ribophorin_I"/>
    <property type="match status" value="1"/>
</dbReference>
<keyword evidence="5 10" id="KW-0812">Transmembrane</keyword>
<comment type="subcellular location">
    <subcellularLocation>
        <location evidence="2 10">Endoplasmic reticulum membrane</location>
        <topology evidence="2 10">Single-pass type I membrane protein</topology>
    </subcellularLocation>
</comment>
<evidence type="ECO:0000256" key="9">
    <source>
        <dbReference type="ARBA" id="ARBA00023136"/>
    </source>
</evidence>
<evidence type="ECO:0000256" key="8">
    <source>
        <dbReference type="ARBA" id="ARBA00022989"/>
    </source>
</evidence>
<comment type="similarity">
    <text evidence="4 10">Belongs to the OST1 family.</text>
</comment>
<reference evidence="11 12" key="1">
    <citation type="journal article" date="2011" name="Proc. Natl. Acad. Sci. U.S.A.">
        <title>Evolutionary erosion of yeast sex chromosomes by mating-type switching accidents.</title>
        <authorList>
            <person name="Gordon J.L."/>
            <person name="Armisen D."/>
            <person name="Proux-Wera E."/>
            <person name="Oheigeartaigh S.S."/>
            <person name="Byrne K.P."/>
            <person name="Wolfe K.H."/>
        </authorList>
    </citation>
    <scope>NUCLEOTIDE SEQUENCE [LARGE SCALE GENOMIC DNA]</scope>
    <source>
        <strain evidence="12">ATCC 10597 / BCRC 20456 / CBS 421 / NBRC 0211 / NRRL Y-12639</strain>
    </source>
</reference>
<dbReference type="AlphaFoldDB" id="G0W7Z3"/>
<sequence length="478" mass="55060">MNASIFWWVFITFFIHMNSVLCIENFIPEQVWENIDYRRAIDVSKSYLSERVEIRAKNVGPESVTEYYFALPRNSLGKVSMFTAVIQGTDTYLNCQLFPNVTRLEETGEYVGYGVINFPSPIQPEQEFSFITALYYNVAGVPYPEYIAISDEQSLLLKTNRFPISAYPTVESTLTIGGSSSFEELNAPDDAYLKGKTNVPPNEEAIFFGPWDDIKPFEKEQDVEVVFNHNLPLNEVTLLKRDIWVSQWASTLEFKEYYELKNKGAKLDKGFSRINYMRDQQQADMRKSHYLAIIEMLLPENPFGHYYNDLVGLVSTAKIQENHYFLKPRFPIFGGWNYNFTIGWTNQLSDFLHKSNDDSDMYLLSVPLLNGPSDTVYDTVEYSVYVPEGAKIADIDTPIPFVNLSVKAEKSYLDLKKGHVRVKITFKNLVNEIAGAKILIKYQYTKNAFIQKPLSIAIYIFIALMFIFLLKNINLNVK</sequence>
<dbReference type="HOGENOM" id="CLU_031381_1_0_1"/>
<evidence type="ECO:0000313" key="12">
    <source>
        <dbReference type="Proteomes" id="UP000000689"/>
    </source>
</evidence>
<dbReference type="GO" id="GO:0005198">
    <property type="term" value="F:structural molecule activity"/>
    <property type="evidence" value="ECO:0007669"/>
    <property type="project" value="EnsemblFungi"/>
</dbReference>
<comment type="subunit">
    <text evidence="10">Component of the oligosaccharyltransferase (OST) complex.</text>
</comment>
<accession>G0W7Z3</accession>
<dbReference type="PANTHER" id="PTHR21049:SF0">
    <property type="entry name" value="DOLICHYL-DIPHOSPHOOLIGOSACCHARIDE--PROTEIN GLYCOSYLTRANSFERASE SUBUNIT 1"/>
    <property type="match status" value="1"/>
</dbReference>
<keyword evidence="8 10" id="KW-1133">Transmembrane helix</keyword>
<dbReference type="OrthoDB" id="310030at2759"/>
<dbReference type="GO" id="GO:0006488">
    <property type="term" value="P:dolichol-linked oligosaccharide biosynthetic process"/>
    <property type="evidence" value="ECO:0007669"/>
    <property type="project" value="EnsemblFungi"/>
</dbReference>
<dbReference type="Proteomes" id="UP000000689">
    <property type="component" value="Chromosome 3"/>
</dbReference>
<dbReference type="EMBL" id="HE580269">
    <property type="protein sequence ID" value="CCD23904.1"/>
    <property type="molecule type" value="Genomic_DNA"/>
</dbReference>
<keyword evidence="12" id="KW-1185">Reference proteome</keyword>